<evidence type="ECO:0000313" key="3">
    <source>
        <dbReference type="Proteomes" id="UP000792457"/>
    </source>
</evidence>
<name>A0A8K0KR70_LADFU</name>
<keyword evidence="3" id="KW-1185">Reference proteome</keyword>
<reference evidence="2" key="1">
    <citation type="submission" date="2013-04" db="EMBL/GenBank/DDBJ databases">
        <authorList>
            <person name="Qu J."/>
            <person name="Murali S.C."/>
            <person name="Bandaranaike D."/>
            <person name="Bellair M."/>
            <person name="Blankenburg K."/>
            <person name="Chao H."/>
            <person name="Dinh H."/>
            <person name="Doddapaneni H."/>
            <person name="Downs B."/>
            <person name="Dugan-Rocha S."/>
            <person name="Elkadiri S."/>
            <person name="Gnanaolivu R.D."/>
            <person name="Hernandez B."/>
            <person name="Javaid M."/>
            <person name="Jayaseelan J.C."/>
            <person name="Lee S."/>
            <person name="Li M."/>
            <person name="Ming W."/>
            <person name="Munidasa M."/>
            <person name="Muniz J."/>
            <person name="Nguyen L."/>
            <person name="Ongeri F."/>
            <person name="Osuji N."/>
            <person name="Pu L.-L."/>
            <person name="Puazo M."/>
            <person name="Qu C."/>
            <person name="Quiroz J."/>
            <person name="Raj R."/>
            <person name="Weissenberger G."/>
            <person name="Xin Y."/>
            <person name="Zou X."/>
            <person name="Han Y."/>
            <person name="Richards S."/>
            <person name="Worley K."/>
            <person name="Muzny D."/>
            <person name="Gibbs R."/>
        </authorList>
    </citation>
    <scope>NUCLEOTIDE SEQUENCE</scope>
    <source>
        <strain evidence="2">Sampled in the wild</strain>
    </source>
</reference>
<dbReference type="EMBL" id="KZ309341">
    <property type="protein sequence ID" value="KAG8238361.1"/>
    <property type="molecule type" value="Genomic_DNA"/>
</dbReference>
<organism evidence="2 3">
    <name type="scientific">Ladona fulva</name>
    <name type="common">Scarce chaser dragonfly</name>
    <name type="synonym">Libellula fulva</name>
    <dbReference type="NCBI Taxonomy" id="123851"/>
    <lineage>
        <taxon>Eukaryota</taxon>
        <taxon>Metazoa</taxon>
        <taxon>Ecdysozoa</taxon>
        <taxon>Arthropoda</taxon>
        <taxon>Hexapoda</taxon>
        <taxon>Insecta</taxon>
        <taxon>Pterygota</taxon>
        <taxon>Palaeoptera</taxon>
        <taxon>Odonata</taxon>
        <taxon>Epiprocta</taxon>
        <taxon>Anisoptera</taxon>
        <taxon>Libelluloidea</taxon>
        <taxon>Libellulidae</taxon>
        <taxon>Ladona</taxon>
    </lineage>
</organism>
<dbReference type="PANTHER" id="PTHR33963">
    <property type="entry name" value="MKRN2 OPPOSITE STRAND PROTEIN"/>
    <property type="match status" value="1"/>
</dbReference>
<comment type="caution">
    <text evidence="2">The sequence shown here is derived from an EMBL/GenBank/DDBJ whole genome shotgun (WGS) entry which is preliminary data.</text>
</comment>
<evidence type="ECO:0000313" key="2">
    <source>
        <dbReference type="EMBL" id="KAG8238361.1"/>
    </source>
</evidence>
<dbReference type="AlphaFoldDB" id="A0A8K0KR70"/>
<dbReference type="Pfam" id="PF16044">
    <property type="entry name" value="DUF4796_C"/>
    <property type="match status" value="1"/>
</dbReference>
<dbReference type="InterPro" id="IPR032016">
    <property type="entry name" value="MKRN2OS-like"/>
</dbReference>
<reference evidence="2" key="2">
    <citation type="submission" date="2017-10" db="EMBL/GenBank/DDBJ databases">
        <title>Ladona fulva Genome sequencing and assembly.</title>
        <authorList>
            <person name="Murali S."/>
            <person name="Richards S."/>
            <person name="Bandaranaike D."/>
            <person name="Bellair M."/>
            <person name="Blankenburg K."/>
            <person name="Chao H."/>
            <person name="Dinh H."/>
            <person name="Doddapaneni H."/>
            <person name="Dugan-Rocha S."/>
            <person name="Elkadiri S."/>
            <person name="Gnanaolivu R."/>
            <person name="Hernandez B."/>
            <person name="Skinner E."/>
            <person name="Javaid M."/>
            <person name="Lee S."/>
            <person name="Li M."/>
            <person name="Ming W."/>
            <person name="Munidasa M."/>
            <person name="Muniz J."/>
            <person name="Nguyen L."/>
            <person name="Hughes D."/>
            <person name="Osuji N."/>
            <person name="Pu L.-L."/>
            <person name="Puazo M."/>
            <person name="Qu C."/>
            <person name="Quiroz J."/>
            <person name="Raj R."/>
            <person name="Weissenberger G."/>
            <person name="Xin Y."/>
            <person name="Zou X."/>
            <person name="Han Y."/>
            <person name="Worley K."/>
            <person name="Muzny D."/>
            <person name="Gibbs R."/>
        </authorList>
    </citation>
    <scope>NUCLEOTIDE SEQUENCE</scope>
    <source>
        <strain evidence="2">Sampled in the wild</strain>
    </source>
</reference>
<proteinExistence type="predicted"/>
<dbReference type="InterPro" id="IPR053921">
    <property type="entry name" value="MKRN2OS-like_C"/>
</dbReference>
<feature type="domain" description="MKRN2 opposite strand protein-like C-terminal" evidence="1">
    <location>
        <begin position="41"/>
        <end position="167"/>
    </location>
</feature>
<evidence type="ECO:0000259" key="1">
    <source>
        <dbReference type="Pfam" id="PF16044"/>
    </source>
</evidence>
<gene>
    <name evidence="2" type="ORF">J437_LFUL018004</name>
</gene>
<accession>A0A8K0KR70</accession>
<dbReference type="OrthoDB" id="10065749at2759"/>
<dbReference type="PANTHER" id="PTHR33963:SF2">
    <property type="entry name" value="MKRN2 OPPOSITE STRAND PROTEIN"/>
    <property type="match status" value="1"/>
</dbReference>
<protein>
    <recommendedName>
        <fullName evidence="1">MKRN2 opposite strand protein-like C-terminal domain-containing protein</fullName>
    </recommendedName>
</protein>
<dbReference type="Proteomes" id="UP000792457">
    <property type="component" value="Unassembled WGS sequence"/>
</dbReference>
<sequence>METFLTVSSKKCSVNNSKESLCLSEVYRHAFFHHLCRYLCSDYLNHKDLHIAVTSSDGTVVEFDRSGLMKHVEGHCWKQCIVVKDEEVDQEHWDDTLKRLSKQPCWSPERYDESCHNCYSFVLAFLRSLDSGGLSYAAAGSKMSFCEKFIIPRTTAAGKYVSVYRRVRNDGYYIQK</sequence>